<protein>
    <submittedName>
        <fullName evidence="2">Uncharacterized protein</fullName>
    </submittedName>
</protein>
<dbReference type="AlphaFoldDB" id="A0A3B0VJ25"/>
<proteinExistence type="predicted"/>
<evidence type="ECO:0000313" key="2">
    <source>
        <dbReference type="EMBL" id="VAW42931.1"/>
    </source>
</evidence>
<dbReference type="EMBL" id="UOEU01000985">
    <property type="protein sequence ID" value="VAW42931.1"/>
    <property type="molecule type" value="Genomic_DNA"/>
</dbReference>
<keyword evidence="1" id="KW-0812">Transmembrane</keyword>
<feature type="transmembrane region" description="Helical" evidence="1">
    <location>
        <begin position="16"/>
        <end position="37"/>
    </location>
</feature>
<evidence type="ECO:0000256" key="1">
    <source>
        <dbReference type="SAM" id="Phobius"/>
    </source>
</evidence>
<keyword evidence="1" id="KW-1133">Transmembrane helix</keyword>
<name>A0A3B0VJ25_9ZZZZ</name>
<accession>A0A3B0VJ25</accession>
<sequence length="187" mass="20371">MERSQRILKIKNSHNLIFAFGLIVVISIAIVQSGAALPQADQPQQLAAAYQPPIGIPAPSFGIDEAHTMYQRQLFDYDGDGTPEAPYNDAGNGPYTHYVDSTHPNCSNSYDYGTAAAPLCDIYKGDLSITLAPGAWELNTLLSKFLNRHSEPLLAKNPSKLYRTESLPIGKTIPCFCAVGMLRRTSA</sequence>
<gene>
    <name evidence="2" type="ORF">MNBD_CHLOROFLEXI01-3209</name>
</gene>
<keyword evidence="1" id="KW-0472">Membrane</keyword>
<reference evidence="2" key="1">
    <citation type="submission" date="2018-06" db="EMBL/GenBank/DDBJ databases">
        <authorList>
            <person name="Zhirakovskaya E."/>
        </authorList>
    </citation>
    <scope>NUCLEOTIDE SEQUENCE</scope>
</reference>
<organism evidence="2">
    <name type="scientific">hydrothermal vent metagenome</name>
    <dbReference type="NCBI Taxonomy" id="652676"/>
    <lineage>
        <taxon>unclassified sequences</taxon>
        <taxon>metagenomes</taxon>
        <taxon>ecological metagenomes</taxon>
    </lineage>
</organism>